<evidence type="ECO:0000256" key="2">
    <source>
        <dbReference type="ARBA" id="ARBA00022679"/>
    </source>
</evidence>
<keyword evidence="6" id="KW-1185">Reference proteome</keyword>
<dbReference type="RefSeq" id="WP_205185621.1">
    <property type="nucleotide sequence ID" value="NZ_JAFBFC010000002.1"/>
</dbReference>
<dbReference type="GO" id="GO:0016787">
    <property type="term" value="F:hydrolase activity"/>
    <property type="evidence" value="ECO:0007669"/>
    <property type="project" value="UniProtKB-KW"/>
</dbReference>
<feature type="domain" description="Acetyl-CoA hydrolase/transferase C-terminal" evidence="4">
    <location>
        <begin position="268"/>
        <end position="421"/>
    </location>
</feature>
<comment type="caution">
    <text evidence="5">The sequence shown here is derived from an EMBL/GenBank/DDBJ whole genome shotgun (WGS) entry which is preliminary data.</text>
</comment>
<dbReference type="SUPFAM" id="SSF100950">
    <property type="entry name" value="NagB/RpiA/CoA transferase-like"/>
    <property type="match status" value="2"/>
</dbReference>
<dbReference type="InterPro" id="IPR038460">
    <property type="entry name" value="AcetylCoA_hyd_C_sf"/>
</dbReference>
<dbReference type="PANTHER" id="PTHR21432:SF20">
    <property type="entry name" value="ACETYL-COA HYDROLASE"/>
    <property type="match status" value="1"/>
</dbReference>
<evidence type="ECO:0000256" key="1">
    <source>
        <dbReference type="ARBA" id="ARBA00009632"/>
    </source>
</evidence>
<evidence type="ECO:0000313" key="6">
    <source>
        <dbReference type="Proteomes" id="UP000809829"/>
    </source>
</evidence>
<keyword evidence="5" id="KW-0378">Hydrolase</keyword>
<organism evidence="5 6">
    <name type="scientific">Priestia iocasae</name>
    <dbReference type="NCBI Taxonomy" id="2291674"/>
    <lineage>
        <taxon>Bacteria</taxon>
        <taxon>Bacillati</taxon>
        <taxon>Bacillota</taxon>
        <taxon>Bacilli</taxon>
        <taxon>Bacillales</taxon>
        <taxon>Bacillaceae</taxon>
        <taxon>Priestia</taxon>
    </lineage>
</organism>
<dbReference type="EMBL" id="JAFBFC010000002">
    <property type="protein sequence ID" value="MBM7702512.1"/>
    <property type="molecule type" value="Genomic_DNA"/>
</dbReference>
<dbReference type="InterPro" id="IPR003702">
    <property type="entry name" value="ActCoA_hydro_N"/>
</dbReference>
<gene>
    <name evidence="5" type="ORF">JOC83_001346</name>
</gene>
<comment type="similarity">
    <text evidence="1">Belongs to the acetyl-CoA hydrolase/transferase family.</text>
</comment>
<dbReference type="InterPro" id="IPR026888">
    <property type="entry name" value="AcetylCoA_hyd_C"/>
</dbReference>
<accession>A0ABS2QSU8</accession>
<feature type="domain" description="Acetyl-CoA hydrolase/transferase N-terminal" evidence="3">
    <location>
        <begin position="59"/>
        <end position="176"/>
    </location>
</feature>
<protein>
    <submittedName>
        <fullName evidence="5">Acyl-CoA hydrolase</fullName>
    </submittedName>
</protein>
<evidence type="ECO:0000259" key="3">
    <source>
        <dbReference type="Pfam" id="PF02550"/>
    </source>
</evidence>
<dbReference type="InterPro" id="IPR046433">
    <property type="entry name" value="ActCoA_hydro"/>
</dbReference>
<name>A0ABS2QSU8_9BACI</name>
<proteinExistence type="inferred from homology"/>
<keyword evidence="2" id="KW-0808">Transferase</keyword>
<sequence>MNIHTEYESKRLTPEEAVRHIEPYTDIIVPIMAGEPPALIASLTDHPSLKGNRLYRMLPAYPVLDVSEEKIKQVSLFLGGSDRVAFRDGLVDLLPNHFSDIPALLKQITTNRVIMAAVSPMDEEGYFSLGVSAAYTVPFIKDAKQIILEVNENMPRTYGENNKIHISQVTALIENNQPLPSTSPPVLTEKDEIIGKTVAGIIKDGDTLQIGFGAIPCAVMSFLTNHRDLGISTEMLPDTIVDLYDAGAISNEKKAVFRGKSTMTFAFGTKKLYDFMHENDELYMLPCDQSNNVCSIAQLENLVSINSTVEVDFLGQCNSESVLGNYYSSTGGQSDFAKGARLSKNGRGIICLYSTTKNDTISKIVPRLPAGSVTTTSKNDVDFVVTEYGVAELKGKTIRERTEALIEIAHPKFREELKMEAKKLGYLPLKTFYV</sequence>
<dbReference type="InterPro" id="IPR037171">
    <property type="entry name" value="NagB/RpiA_transferase-like"/>
</dbReference>
<dbReference type="PANTHER" id="PTHR21432">
    <property type="entry name" value="ACETYL-COA HYDROLASE-RELATED"/>
    <property type="match status" value="1"/>
</dbReference>
<evidence type="ECO:0000259" key="4">
    <source>
        <dbReference type="Pfam" id="PF13336"/>
    </source>
</evidence>
<dbReference type="Pfam" id="PF02550">
    <property type="entry name" value="AcetylCoA_hydro"/>
    <property type="match status" value="1"/>
</dbReference>
<dbReference type="Gene3D" id="3.40.1080.20">
    <property type="entry name" value="Acetyl-CoA hydrolase/transferase C-terminal domain"/>
    <property type="match status" value="1"/>
</dbReference>
<dbReference type="Pfam" id="PF13336">
    <property type="entry name" value="AcetylCoA_hyd_C"/>
    <property type="match status" value="1"/>
</dbReference>
<dbReference type="Gene3D" id="3.30.750.70">
    <property type="entry name" value="4-hydroxybutyrate coenzyme like domains"/>
    <property type="match status" value="1"/>
</dbReference>
<dbReference type="Gene3D" id="3.40.1080.10">
    <property type="entry name" value="Glutaconate Coenzyme A-transferase"/>
    <property type="match status" value="1"/>
</dbReference>
<dbReference type="Proteomes" id="UP000809829">
    <property type="component" value="Unassembled WGS sequence"/>
</dbReference>
<reference evidence="5 6" key="1">
    <citation type="submission" date="2021-01" db="EMBL/GenBank/DDBJ databases">
        <title>Genomic Encyclopedia of Type Strains, Phase IV (KMG-IV): sequencing the most valuable type-strain genomes for metagenomic binning, comparative biology and taxonomic classification.</title>
        <authorList>
            <person name="Goeker M."/>
        </authorList>
    </citation>
    <scope>NUCLEOTIDE SEQUENCE [LARGE SCALE GENOMIC DNA]</scope>
    <source>
        <strain evidence="5 6">DSM 104297</strain>
    </source>
</reference>
<evidence type="ECO:0000313" key="5">
    <source>
        <dbReference type="EMBL" id="MBM7702512.1"/>
    </source>
</evidence>